<keyword evidence="7" id="KW-1185">Reference proteome</keyword>
<evidence type="ECO:0000313" key="6">
    <source>
        <dbReference type="EMBL" id="TYK52536.1"/>
    </source>
</evidence>
<dbReference type="GO" id="GO:0003677">
    <property type="term" value="F:DNA binding"/>
    <property type="evidence" value="ECO:0007669"/>
    <property type="project" value="UniProtKB-KW"/>
</dbReference>
<dbReference type="InterPro" id="IPR050397">
    <property type="entry name" value="Env_Response_Regulators"/>
</dbReference>
<proteinExistence type="predicted"/>
<keyword evidence="3" id="KW-0804">Transcription</keyword>
<dbReference type="AlphaFoldDB" id="A0A5D3FXA6"/>
<dbReference type="GO" id="GO:0005829">
    <property type="term" value="C:cytosol"/>
    <property type="evidence" value="ECO:0007669"/>
    <property type="project" value="TreeGrafter"/>
</dbReference>
<evidence type="ECO:0000256" key="1">
    <source>
        <dbReference type="ARBA" id="ARBA00023015"/>
    </source>
</evidence>
<evidence type="ECO:0000256" key="3">
    <source>
        <dbReference type="ARBA" id="ARBA00023163"/>
    </source>
</evidence>
<dbReference type="SUPFAM" id="SSF51206">
    <property type="entry name" value="cAMP-binding domain-like"/>
    <property type="match status" value="1"/>
</dbReference>
<name>A0A5D3FXA6_9ACTN</name>
<keyword evidence="1" id="KW-0805">Transcription regulation</keyword>
<feature type="domain" description="Cyclic nucleotide-binding" evidence="5">
    <location>
        <begin position="51"/>
        <end position="154"/>
    </location>
</feature>
<dbReference type="PROSITE" id="PS50042">
    <property type="entry name" value="CNMP_BINDING_3"/>
    <property type="match status" value="1"/>
</dbReference>
<feature type="region of interest" description="Disordered" evidence="4">
    <location>
        <begin position="15"/>
        <end position="48"/>
    </location>
</feature>
<evidence type="ECO:0000256" key="4">
    <source>
        <dbReference type="SAM" id="MobiDB-lite"/>
    </source>
</evidence>
<reference evidence="6 7" key="1">
    <citation type="submission" date="2019-08" db="EMBL/GenBank/DDBJ databases">
        <title>Actinomadura sp. nov. CYP1-5 isolated from mountain soil.</title>
        <authorList>
            <person name="Songsumanus A."/>
            <person name="Kuncharoen N."/>
            <person name="Kudo T."/>
            <person name="Yuki M."/>
            <person name="Igarashi Y."/>
            <person name="Tanasupawat S."/>
        </authorList>
    </citation>
    <scope>NUCLEOTIDE SEQUENCE [LARGE SCALE GENOMIC DNA]</scope>
    <source>
        <strain evidence="6 7">CYP1-5</strain>
    </source>
</reference>
<evidence type="ECO:0000313" key="7">
    <source>
        <dbReference type="Proteomes" id="UP000323505"/>
    </source>
</evidence>
<organism evidence="6 7">
    <name type="scientific">Actinomadura decatromicini</name>
    <dbReference type="NCBI Taxonomy" id="2604572"/>
    <lineage>
        <taxon>Bacteria</taxon>
        <taxon>Bacillati</taxon>
        <taxon>Actinomycetota</taxon>
        <taxon>Actinomycetes</taxon>
        <taxon>Streptosporangiales</taxon>
        <taxon>Thermomonosporaceae</taxon>
        <taxon>Actinomadura</taxon>
    </lineage>
</organism>
<dbReference type="InterPro" id="IPR012318">
    <property type="entry name" value="HTH_CRP"/>
</dbReference>
<keyword evidence="2" id="KW-0238">DNA-binding</keyword>
<comment type="caution">
    <text evidence="6">The sequence shown here is derived from an EMBL/GenBank/DDBJ whole genome shotgun (WGS) entry which is preliminary data.</text>
</comment>
<dbReference type="SUPFAM" id="SSF46785">
    <property type="entry name" value="Winged helix' DNA-binding domain"/>
    <property type="match status" value="1"/>
</dbReference>
<dbReference type="InterPro" id="IPR036390">
    <property type="entry name" value="WH_DNA-bd_sf"/>
</dbReference>
<dbReference type="InterPro" id="IPR018488">
    <property type="entry name" value="cNMP-bd_CS"/>
</dbReference>
<dbReference type="GO" id="GO:0003700">
    <property type="term" value="F:DNA-binding transcription factor activity"/>
    <property type="evidence" value="ECO:0007669"/>
    <property type="project" value="TreeGrafter"/>
</dbReference>
<dbReference type="InterPro" id="IPR000595">
    <property type="entry name" value="cNMP-bd_dom"/>
</dbReference>
<evidence type="ECO:0000259" key="5">
    <source>
        <dbReference type="PROSITE" id="PS50042"/>
    </source>
</evidence>
<gene>
    <name evidence="6" type="ORF">FXF68_01815</name>
</gene>
<dbReference type="Gene3D" id="1.10.10.10">
    <property type="entry name" value="Winged helix-like DNA-binding domain superfamily/Winged helix DNA-binding domain"/>
    <property type="match status" value="1"/>
</dbReference>
<dbReference type="Pfam" id="PF13545">
    <property type="entry name" value="HTH_Crp_2"/>
    <property type="match status" value="1"/>
</dbReference>
<dbReference type="PROSITE" id="PS00889">
    <property type="entry name" value="CNMP_BINDING_2"/>
    <property type="match status" value="1"/>
</dbReference>
<dbReference type="Proteomes" id="UP000323505">
    <property type="component" value="Unassembled WGS sequence"/>
</dbReference>
<evidence type="ECO:0000256" key="2">
    <source>
        <dbReference type="ARBA" id="ARBA00023125"/>
    </source>
</evidence>
<dbReference type="SMART" id="SM00100">
    <property type="entry name" value="cNMP"/>
    <property type="match status" value="1"/>
</dbReference>
<dbReference type="Pfam" id="PF00027">
    <property type="entry name" value="cNMP_binding"/>
    <property type="match status" value="1"/>
</dbReference>
<protein>
    <submittedName>
        <fullName evidence="6">Crp/Fnr family transcriptional regulator</fullName>
    </submittedName>
</protein>
<dbReference type="PANTHER" id="PTHR24567:SF26">
    <property type="entry name" value="REGULATORY PROTEIN YEIL"/>
    <property type="match status" value="1"/>
</dbReference>
<dbReference type="CDD" id="cd00038">
    <property type="entry name" value="CAP_ED"/>
    <property type="match status" value="1"/>
</dbReference>
<sequence>MWHVTLISGAQPDILGPRSGGVRSGGGSARRDARALRRRPMTSSGWNERSFLGRLTPPARQAVLGLGRTRTLQPGEPLMRQGEPGTSVSLLLAGRVSVTRIVENGSPSLLGIRHPGDLVGEMAVISQGVRAATVTALDRCVVSVLPARAFMKCLADVPEAMLALSRMTGDRLTQANTYRADAAGYEVEVRLARALLYQAEQSPDREAGHPVIKLRQKQLAMLIGAQEGTVQKALNGPALRDVVDCGRGRIVLRDVGGLARLAEMDPPPELRT</sequence>
<dbReference type="InterPro" id="IPR014710">
    <property type="entry name" value="RmlC-like_jellyroll"/>
</dbReference>
<dbReference type="PANTHER" id="PTHR24567">
    <property type="entry name" value="CRP FAMILY TRANSCRIPTIONAL REGULATORY PROTEIN"/>
    <property type="match status" value="1"/>
</dbReference>
<feature type="compositionally biased region" description="Gly residues" evidence="4">
    <location>
        <begin position="18"/>
        <end position="28"/>
    </location>
</feature>
<dbReference type="InterPro" id="IPR018490">
    <property type="entry name" value="cNMP-bd_dom_sf"/>
</dbReference>
<dbReference type="Gene3D" id="2.60.120.10">
    <property type="entry name" value="Jelly Rolls"/>
    <property type="match status" value="1"/>
</dbReference>
<dbReference type="InterPro" id="IPR036388">
    <property type="entry name" value="WH-like_DNA-bd_sf"/>
</dbReference>
<accession>A0A5D3FXA6</accession>
<dbReference type="EMBL" id="VSRQ01000001">
    <property type="protein sequence ID" value="TYK52536.1"/>
    <property type="molecule type" value="Genomic_DNA"/>
</dbReference>